<dbReference type="SUPFAM" id="SSF51351">
    <property type="entry name" value="Triosephosphate isomerase (TIM)"/>
    <property type="match status" value="1"/>
</dbReference>
<dbReference type="InterPro" id="IPR035990">
    <property type="entry name" value="TIM_sf"/>
</dbReference>
<protein>
    <submittedName>
        <fullName evidence="2">Uncharacterized protein</fullName>
    </submittedName>
</protein>
<dbReference type="AlphaFoldDB" id="A0A1F4Q1D6"/>
<proteinExistence type="predicted"/>
<sequence length="281" mass="30544">MFGAFFVKVSRLSSRQFLDKLEIKGEKKMAIGRTNIIAANLKLTSGLGRKDVRGYLGQLGTHPALQSSSTRVRVYASFGVLQGLKNDAAGRVALGVKNFHLDNTHPSVEDLRQMKIWHALIGRSGTEHGVTDAAVAQKLKAALAMDIFATVCVGAKTHDDLAEQVREGIIPALNTQSRKLSGKGPDHRFDIAYLPGRQPFQMTDIEAAFAVIKEILWEGGHQSIVDHGDFLFGLGGSVKPENAPELLRQPFIHGLLVRTASRSANNLIEMIDLAERIGSSA</sequence>
<comment type="caution">
    <text evidence="2">The sequence shown here is derived from an EMBL/GenBank/DDBJ whole genome shotgun (WGS) entry which is preliminary data.</text>
</comment>
<dbReference type="InterPro" id="IPR013785">
    <property type="entry name" value="Aldolase_TIM"/>
</dbReference>
<evidence type="ECO:0000313" key="2">
    <source>
        <dbReference type="EMBL" id="OGB89690.1"/>
    </source>
</evidence>
<dbReference type="InterPro" id="IPR000652">
    <property type="entry name" value="Triosephosphate_isomerase"/>
</dbReference>
<dbReference type="EMBL" id="METM01000021">
    <property type="protein sequence ID" value="OGB89690.1"/>
    <property type="molecule type" value="Genomic_DNA"/>
</dbReference>
<name>A0A1F4Q1D6_UNCSA</name>
<organism evidence="2 3">
    <name type="scientific">candidate division WOR-1 bacterium RIFCSPHIGHO2_01_FULL_53_15</name>
    <dbReference type="NCBI Taxonomy" id="1802564"/>
    <lineage>
        <taxon>Bacteria</taxon>
        <taxon>Bacillati</taxon>
        <taxon>Saganbacteria</taxon>
    </lineage>
</organism>
<dbReference type="GO" id="GO:0004807">
    <property type="term" value="F:triose-phosphate isomerase activity"/>
    <property type="evidence" value="ECO:0007669"/>
    <property type="project" value="InterPro"/>
</dbReference>
<keyword evidence="1" id="KW-0413">Isomerase</keyword>
<dbReference type="Proteomes" id="UP000178724">
    <property type="component" value="Unassembled WGS sequence"/>
</dbReference>
<gene>
    <name evidence="2" type="ORF">A2625_06145</name>
</gene>
<reference evidence="2 3" key="1">
    <citation type="journal article" date="2016" name="Nat. Commun.">
        <title>Thousands of microbial genomes shed light on interconnected biogeochemical processes in an aquifer system.</title>
        <authorList>
            <person name="Anantharaman K."/>
            <person name="Brown C.T."/>
            <person name="Hug L.A."/>
            <person name="Sharon I."/>
            <person name="Castelle C.J."/>
            <person name="Probst A.J."/>
            <person name="Thomas B.C."/>
            <person name="Singh A."/>
            <person name="Wilkins M.J."/>
            <person name="Karaoz U."/>
            <person name="Brodie E.L."/>
            <person name="Williams K.H."/>
            <person name="Hubbard S.S."/>
            <person name="Banfield J.F."/>
        </authorList>
    </citation>
    <scope>NUCLEOTIDE SEQUENCE [LARGE SCALE GENOMIC DNA]</scope>
</reference>
<evidence type="ECO:0000256" key="1">
    <source>
        <dbReference type="ARBA" id="ARBA00023235"/>
    </source>
</evidence>
<accession>A0A1F4Q1D6</accession>
<evidence type="ECO:0000313" key="3">
    <source>
        <dbReference type="Proteomes" id="UP000178724"/>
    </source>
</evidence>
<dbReference type="PROSITE" id="PS51440">
    <property type="entry name" value="TIM_2"/>
    <property type="match status" value="1"/>
</dbReference>
<dbReference type="Gene3D" id="3.20.20.70">
    <property type="entry name" value="Aldolase class I"/>
    <property type="match status" value="1"/>
</dbReference>
<dbReference type="Pfam" id="PF00121">
    <property type="entry name" value="TIM"/>
    <property type="match status" value="1"/>
</dbReference>